<dbReference type="Pfam" id="PF00107">
    <property type="entry name" value="ADH_zinc_N"/>
    <property type="match status" value="1"/>
</dbReference>
<protein>
    <submittedName>
        <fullName evidence="2">Trans-enoyl reductase ccsC</fullName>
    </submittedName>
</protein>
<dbReference type="Gene3D" id="3.90.180.10">
    <property type="entry name" value="Medium-chain alcohol dehydrogenases, catalytic domain"/>
    <property type="match status" value="1"/>
</dbReference>
<dbReference type="OMA" id="YDYKDAQ"/>
<evidence type="ECO:0000259" key="1">
    <source>
        <dbReference type="SMART" id="SM00829"/>
    </source>
</evidence>
<dbReference type="AlphaFoldDB" id="A0A5J4YUJ9"/>
<dbReference type="CDD" id="cd08249">
    <property type="entry name" value="enoyl_reductase_like"/>
    <property type="match status" value="1"/>
</dbReference>
<dbReference type="EMBL" id="VRMN01000004">
    <property type="protein sequence ID" value="KAA8494925.1"/>
    <property type="molecule type" value="Genomic_DNA"/>
</dbReference>
<comment type="caution">
    <text evidence="2">The sequence shown here is derived from an EMBL/GenBank/DDBJ whole genome shotgun (WGS) entry which is preliminary data.</text>
</comment>
<dbReference type="PANTHER" id="PTHR45348">
    <property type="entry name" value="HYPOTHETICAL OXIDOREDUCTASE (EUROFUNG)"/>
    <property type="match status" value="1"/>
</dbReference>
<dbReference type="InterPro" id="IPR036291">
    <property type="entry name" value="NAD(P)-bd_dom_sf"/>
</dbReference>
<dbReference type="OrthoDB" id="1022at2759"/>
<dbReference type="SUPFAM" id="SSF50129">
    <property type="entry name" value="GroES-like"/>
    <property type="match status" value="1"/>
</dbReference>
<dbReference type="PANTHER" id="PTHR45348:SF2">
    <property type="entry name" value="ZINC-TYPE ALCOHOL DEHYDROGENASE-LIKE PROTEIN C2E1P3.01"/>
    <property type="match status" value="1"/>
</dbReference>
<dbReference type="InterPro" id="IPR047122">
    <property type="entry name" value="Trans-enoyl_RdTase-like"/>
</dbReference>
<dbReference type="SUPFAM" id="SSF51735">
    <property type="entry name" value="NAD(P)-binding Rossmann-fold domains"/>
    <property type="match status" value="1"/>
</dbReference>
<name>A0A5J4YUJ9_PORPP</name>
<dbReference type="InterPro" id="IPR011032">
    <property type="entry name" value="GroES-like_sf"/>
</dbReference>
<keyword evidence="3" id="KW-1185">Reference proteome</keyword>
<sequence>MNLRGDPQSQILAGSSQSFVWARAAETRTMKAVVYVSSKATPVLANFAVKDDVPKPQPADTQLLVKVEAAAINPVDLLIGQLGIFMASPLPFAAGCDFCGTVEAVGAGDAAQQFAVGDRVFGYTGLGKAGFGTFAEYAVVEASVALKCNAATAMSSAQLASVGVGMLTAALGLFHALGLPMQCKAPGTSVLIWGASGSVGSWATQLARAAGYSVIAVCSARNFDYVKQLGAQHVVDYGAPDAVAQIRALGSSSQPIRYAFSTISSASCDLCVECLAGTADAKLSSCQGAPTKTVEPAVPCESVFLGSVPNPGPNMSFVEQVRDTLCEWFDEGKLIPGRVRELHGLDSVMEGLQMVSAGMSGEKVVVVF</sequence>
<dbReference type="Gene3D" id="3.40.50.720">
    <property type="entry name" value="NAD(P)-binding Rossmann-like Domain"/>
    <property type="match status" value="1"/>
</dbReference>
<proteinExistence type="predicted"/>
<dbReference type="InterPro" id="IPR013154">
    <property type="entry name" value="ADH-like_N"/>
</dbReference>
<dbReference type="Proteomes" id="UP000324585">
    <property type="component" value="Unassembled WGS sequence"/>
</dbReference>
<dbReference type="InterPro" id="IPR013149">
    <property type="entry name" value="ADH-like_C"/>
</dbReference>
<organism evidence="2 3">
    <name type="scientific">Porphyridium purpureum</name>
    <name type="common">Red alga</name>
    <name type="synonym">Porphyridium cruentum</name>
    <dbReference type="NCBI Taxonomy" id="35688"/>
    <lineage>
        <taxon>Eukaryota</taxon>
        <taxon>Rhodophyta</taxon>
        <taxon>Bangiophyceae</taxon>
        <taxon>Porphyridiales</taxon>
        <taxon>Porphyridiaceae</taxon>
        <taxon>Porphyridium</taxon>
    </lineage>
</organism>
<evidence type="ECO:0000313" key="3">
    <source>
        <dbReference type="Proteomes" id="UP000324585"/>
    </source>
</evidence>
<dbReference type="Pfam" id="PF08240">
    <property type="entry name" value="ADH_N"/>
    <property type="match status" value="1"/>
</dbReference>
<dbReference type="GO" id="GO:0016651">
    <property type="term" value="F:oxidoreductase activity, acting on NAD(P)H"/>
    <property type="evidence" value="ECO:0007669"/>
    <property type="project" value="InterPro"/>
</dbReference>
<feature type="domain" description="Enoyl reductase (ER)" evidence="1">
    <location>
        <begin position="42"/>
        <end position="366"/>
    </location>
</feature>
<accession>A0A5J4YUJ9</accession>
<dbReference type="InterPro" id="IPR020843">
    <property type="entry name" value="ER"/>
</dbReference>
<gene>
    <name evidence="2" type="ORF">FVE85_3166</name>
</gene>
<dbReference type="SMART" id="SM00829">
    <property type="entry name" value="PKS_ER"/>
    <property type="match status" value="1"/>
</dbReference>
<evidence type="ECO:0000313" key="2">
    <source>
        <dbReference type="EMBL" id="KAA8494925.1"/>
    </source>
</evidence>
<reference evidence="3" key="1">
    <citation type="journal article" date="2019" name="Nat. Commun.">
        <title>Expansion of phycobilisome linker gene families in mesophilic red algae.</title>
        <authorList>
            <person name="Lee J."/>
            <person name="Kim D."/>
            <person name="Bhattacharya D."/>
            <person name="Yoon H.S."/>
        </authorList>
    </citation>
    <scope>NUCLEOTIDE SEQUENCE [LARGE SCALE GENOMIC DNA]</scope>
    <source>
        <strain evidence="3">CCMP 1328</strain>
    </source>
</reference>